<feature type="coiled-coil region" evidence="2">
    <location>
        <begin position="19"/>
        <end position="74"/>
    </location>
</feature>
<dbReference type="Proteomes" id="UP000193487">
    <property type="component" value="Unassembled WGS sequence"/>
</dbReference>
<dbReference type="AlphaFoldDB" id="A0A1X1XUN0"/>
<accession>A0A1X1XUN0</accession>
<reference evidence="4 5" key="1">
    <citation type="submission" date="2016-01" db="EMBL/GenBank/DDBJ databases">
        <title>The new phylogeny of the genus Mycobacterium.</title>
        <authorList>
            <person name="Tarcisio F."/>
            <person name="Conor M."/>
            <person name="Antonella G."/>
            <person name="Elisabetta G."/>
            <person name="Giulia F.S."/>
            <person name="Sara T."/>
            <person name="Anna F."/>
            <person name="Clotilde B."/>
            <person name="Roberto B."/>
            <person name="Veronica D.S."/>
            <person name="Fabio R."/>
            <person name="Monica P."/>
            <person name="Olivier J."/>
            <person name="Enrico T."/>
            <person name="Nicola S."/>
        </authorList>
    </citation>
    <scope>NUCLEOTIDE SEQUENCE [LARGE SCALE GENOMIC DNA]</scope>
    <source>
        <strain evidence="4 5">DSM 45166</strain>
    </source>
</reference>
<evidence type="ECO:0000256" key="2">
    <source>
        <dbReference type="SAM" id="Coils"/>
    </source>
</evidence>
<evidence type="ECO:0000256" key="1">
    <source>
        <dbReference type="ARBA" id="ARBA00004328"/>
    </source>
</evidence>
<keyword evidence="2" id="KW-0175">Coiled coil</keyword>
<keyword evidence="5" id="KW-1185">Reference proteome</keyword>
<dbReference type="InterPro" id="IPR024455">
    <property type="entry name" value="Phage_capsid"/>
</dbReference>
<proteinExistence type="predicted"/>
<name>A0A1X1XUN0_9MYCO</name>
<comment type="caution">
    <text evidence="4">The sequence shown here is derived from an EMBL/GenBank/DDBJ whole genome shotgun (WGS) entry which is preliminary data.</text>
</comment>
<organism evidence="4 5">
    <name type="scientific">Mycobacterium kyorinense</name>
    <dbReference type="NCBI Taxonomy" id="487514"/>
    <lineage>
        <taxon>Bacteria</taxon>
        <taxon>Bacillati</taxon>
        <taxon>Actinomycetota</taxon>
        <taxon>Actinomycetes</taxon>
        <taxon>Mycobacteriales</taxon>
        <taxon>Mycobacteriaceae</taxon>
        <taxon>Mycobacterium</taxon>
    </lineage>
</organism>
<evidence type="ECO:0000259" key="3">
    <source>
        <dbReference type="Pfam" id="PF05065"/>
    </source>
</evidence>
<dbReference type="SUPFAM" id="SSF56563">
    <property type="entry name" value="Major capsid protein gp5"/>
    <property type="match status" value="1"/>
</dbReference>
<dbReference type="Gene3D" id="3.30.2320.10">
    <property type="entry name" value="hypothetical protein PF0899 domain"/>
    <property type="match status" value="1"/>
</dbReference>
<sequence length="466" mass="50380">MLFPRRIRAVQTKDTPMNIDDVRRRAQELDAELTRRKRLLDAGRISAKAYSDFVDDAYEEVERLKATREAFQKAGQAMGRQEAAYGAGPVHTKAFSVGARPPSPLDITESQLKELYEAGRRRTPLQIEIGAKGFADEVSTKSPMLESGITGGLGSLPPVMSPGQFVALGYEPTRLFGHLMQAAMQGPSAAWLQHVGNTTEATGVGEGATKPDIGPQVEERVVYPQKLAALASISMEYFSDYPQWASWLPMELTRSLVNTESLYLIAATTGSTNSIPGGPVNATFDGWLNTSGTLTRSVGTDTPLDAVNKSFIDLRTGPAFAEPDLVVLHPSTWGALRREKDSMGRYLLAPGGPTKFSADGSPVVGRPDDEMDRGAYIPQGVYPANGDIWGVPVVETTQCPAGTGIVASIRAGGGVAWTRWGLMLQFNMFGDSQWANNTYSYRVEERIALTVPRPAALNIVTGLPTE</sequence>
<dbReference type="EMBL" id="LQPE01000133">
    <property type="protein sequence ID" value="ORW02471.1"/>
    <property type="molecule type" value="Genomic_DNA"/>
</dbReference>
<gene>
    <name evidence="4" type="ORF">AWC14_06975</name>
</gene>
<evidence type="ECO:0000313" key="5">
    <source>
        <dbReference type="Proteomes" id="UP000193487"/>
    </source>
</evidence>
<comment type="subcellular location">
    <subcellularLocation>
        <location evidence="1">Virion</location>
    </subcellularLocation>
</comment>
<dbReference type="NCBIfam" id="TIGR01554">
    <property type="entry name" value="major_cap_HK97"/>
    <property type="match status" value="1"/>
</dbReference>
<dbReference type="Gene3D" id="3.30.2400.10">
    <property type="entry name" value="Major capsid protein gp5"/>
    <property type="match status" value="1"/>
</dbReference>
<feature type="domain" description="Phage capsid-like C-terminal" evidence="3">
    <location>
        <begin position="193"/>
        <end position="363"/>
    </location>
</feature>
<evidence type="ECO:0000313" key="4">
    <source>
        <dbReference type="EMBL" id="ORW02471.1"/>
    </source>
</evidence>
<protein>
    <recommendedName>
        <fullName evidence="3">Phage capsid-like C-terminal domain-containing protein</fullName>
    </recommendedName>
</protein>
<dbReference type="InterPro" id="IPR054612">
    <property type="entry name" value="Phage_capsid-like_C"/>
</dbReference>
<dbReference type="Pfam" id="PF05065">
    <property type="entry name" value="Phage_capsid"/>
    <property type="match status" value="1"/>
</dbReference>